<evidence type="ECO:0000256" key="1">
    <source>
        <dbReference type="SAM" id="Phobius"/>
    </source>
</evidence>
<name>A0A506Y9G5_9MICO</name>
<proteinExistence type="predicted"/>
<gene>
    <name evidence="2" type="ORF">FJ657_03550</name>
</gene>
<dbReference type="Pfam" id="PF14325">
    <property type="entry name" value="DUF4383"/>
    <property type="match status" value="1"/>
</dbReference>
<feature type="transmembrane region" description="Helical" evidence="1">
    <location>
        <begin position="75"/>
        <end position="97"/>
    </location>
</feature>
<feature type="transmembrane region" description="Helical" evidence="1">
    <location>
        <begin position="103"/>
        <end position="119"/>
    </location>
</feature>
<dbReference type="AlphaFoldDB" id="A0A506Y9G5"/>
<dbReference type="RefSeq" id="WP_141162266.1">
    <property type="nucleotide sequence ID" value="NZ_VHQG01000001.1"/>
</dbReference>
<reference evidence="2 3" key="1">
    <citation type="submission" date="2019-06" db="EMBL/GenBank/DDBJ databases">
        <authorList>
            <person name="Li F."/>
        </authorList>
    </citation>
    <scope>NUCLEOTIDE SEQUENCE [LARGE SCALE GENOMIC DNA]</scope>
    <source>
        <strain evidence="2 3">10F1D-1</strain>
    </source>
</reference>
<comment type="caution">
    <text evidence="2">The sequence shown here is derived from an EMBL/GenBank/DDBJ whole genome shotgun (WGS) entry which is preliminary data.</text>
</comment>
<feature type="transmembrane region" description="Helical" evidence="1">
    <location>
        <begin position="45"/>
        <end position="63"/>
    </location>
</feature>
<keyword evidence="1" id="KW-1133">Transmembrane helix</keyword>
<protein>
    <submittedName>
        <fullName evidence="2">DUF4383 domain-containing protein</fullName>
    </submittedName>
</protein>
<evidence type="ECO:0000313" key="3">
    <source>
        <dbReference type="Proteomes" id="UP000316252"/>
    </source>
</evidence>
<dbReference type="EMBL" id="VHQG01000001">
    <property type="protein sequence ID" value="TPW77738.1"/>
    <property type="molecule type" value="Genomic_DNA"/>
</dbReference>
<keyword evidence="3" id="KW-1185">Reference proteome</keyword>
<keyword evidence="1" id="KW-0812">Transmembrane</keyword>
<dbReference type="Proteomes" id="UP000316252">
    <property type="component" value="Unassembled WGS sequence"/>
</dbReference>
<evidence type="ECO:0000313" key="2">
    <source>
        <dbReference type="EMBL" id="TPW77738.1"/>
    </source>
</evidence>
<sequence length="129" mass="13259">MLSSPNRLLGTIFGVFFIAIGVWGFFLPDGGLLLGLFGVNLLHNFAHLLIGLILAVAAIVGGLSSARTVNSIVGAAYLVLGIAGLFLLGTPVNFLAINAPDNVLHFASSVVLLAVGLGAERPKAKPVAR</sequence>
<dbReference type="OrthoDB" id="572373at2"/>
<keyword evidence="1" id="KW-0472">Membrane</keyword>
<feature type="transmembrane region" description="Helical" evidence="1">
    <location>
        <begin position="7"/>
        <end position="25"/>
    </location>
</feature>
<accession>A0A506Y9G5</accession>
<organism evidence="2 3">
    <name type="scientific">Schumannella soli</name>
    <dbReference type="NCBI Taxonomy" id="2590779"/>
    <lineage>
        <taxon>Bacteria</taxon>
        <taxon>Bacillati</taxon>
        <taxon>Actinomycetota</taxon>
        <taxon>Actinomycetes</taxon>
        <taxon>Micrococcales</taxon>
        <taxon>Microbacteriaceae</taxon>
        <taxon>Schumannella</taxon>
    </lineage>
</organism>